<protein>
    <submittedName>
        <fullName evidence="1">Uncharacterized protein</fullName>
    </submittedName>
</protein>
<reference evidence="1" key="1">
    <citation type="submission" date="2022-08" db="UniProtKB">
        <authorList>
            <consortium name="EnsemblMetazoa"/>
        </authorList>
    </citation>
    <scope>IDENTIFICATION</scope>
    <source>
        <strain evidence="1">05x7-T-G4-1.051#20</strain>
    </source>
</reference>
<evidence type="ECO:0000313" key="1">
    <source>
        <dbReference type="EnsemblMetazoa" id="G10552.1:cds"/>
    </source>
</evidence>
<name>A0A8W8HQ25_MAGGI</name>
<organism evidence="1 2">
    <name type="scientific">Magallana gigas</name>
    <name type="common">Pacific oyster</name>
    <name type="synonym">Crassostrea gigas</name>
    <dbReference type="NCBI Taxonomy" id="29159"/>
    <lineage>
        <taxon>Eukaryota</taxon>
        <taxon>Metazoa</taxon>
        <taxon>Spiralia</taxon>
        <taxon>Lophotrochozoa</taxon>
        <taxon>Mollusca</taxon>
        <taxon>Bivalvia</taxon>
        <taxon>Autobranchia</taxon>
        <taxon>Pteriomorphia</taxon>
        <taxon>Ostreida</taxon>
        <taxon>Ostreoidea</taxon>
        <taxon>Ostreidae</taxon>
        <taxon>Magallana</taxon>
    </lineage>
</organism>
<sequence length="155" mass="18259">MVVREVVPDKYDELHQKLERELPLSIFGLVHFWLMRRKHLLKKKMVLVDSWPDFSVLLIVDRQEIYVIRGLNKPLLGRPAVEKLIVVKYIASLQLHSDYKQKFPSLFTGLGKLQGEYEIKLKEDARPYAVTPPRRVVLPYLKEIVKAELHRMENS</sequence>
<accession>A0A8W8HQ25</accession>
<dbReference type="Proteomes" id="UP000005408">
    <property type="component" value="Unassembled WGS sequence"/>
</dbReference>
<keyword evidence="2" id="KW-1185">Reference proteome</keyword>
<proteinExistence type="predicted"/>
<dbReference type="EnsemblMetazoa" id="G10552.1">
    <property type="protein sequence ID" value="G10552.1:cds"/>
    <property type="gene ID" value="G10552"/>
</dbReference>
<evidence type="ECO:0000313" key="2">
    <source>
        <dbReference type="Proteomes" id="UP000005408"/>
    </source>
</evidence>
<dbReference type="AlphaFoldDB" id="A0A8W8HQ25"/>